<feature type="domain" description="PAC" evidence="7">
    <location>
        <begin position="532"/>
        <end position="584"/>
    </location>
</feature>
<keyword evidence="4" id="KW-0812">Transmembrane</keyword>
<dbReference type="NCBIfam" id="TIGR00254">
    <property type="entry name" value="GGDEF"/>
    <property type="match status" value="1"/>
</dbReference>
<dbReference type="SMART" id="SM00086">
    <property type="entry name" value="PAC"/>
    <property type="match status" value="2"/>
</dbReference>
<proteinExistence type="predicted"/>
<dbReference type="PROSITE" id="PS50887">
    <property type="entry name" value="GGDEF"/>
    <property type="match status" value="1"/>
</dbReference>
<dbReference type="PROSITE" id="PS50113">
    <property type="entry name" value="PAC"/>
    <property type="match status" value="1"/>
</dbReference>
<dbReference type="InterPro" id="IPR043128">
    <property type="entry name" value="Rev_trsase/Diguanyl_cyclase"/>
</dbReference>
<protein>
    <recommendedName>
        <fullName evidence="1">diguanylate cyclase</fullName>
        <ecNumber evidence="1">2.7.7.65</ecNumber>
    </recommendedName>
</protein>
<dbReference type="GO" id="GO:1902201">
    <property type="term" value="P:negative regulation of bacterial-type flagellum-dependent cell motility"/>
    <property type="evidence" value="ECO:0007669"/>
    <property type="project" value="TreeGrafter"/>
</dbReference>
<dbReference type="InterPro" id="IPR035965">
    <property type="entry name" value="PAS-like_dom_sf"/>
</dbReference>
<comment type="catalytic activity">
    <reaction evidence="2">
        <text>2 GTP = 3',3'-c-di-GMP + 2 diphosphate</text>
        <dbReference type="Rhea" id="RHEA:24898"/>
        <dbReference type="ChEBI" id="CHEBI:33019"/>
        <dbReference type="ChEBI" id="CHEBI:37565"/>
        <dbReference type="ChEBI" id="CHEBI:58805"/>
        <dbReference type="EC" id="2.7.7.65"/>
    </reaction>
</comment>
<dbReference type="Gene3D" id="3.30.70.270">
    <property type="match status" value="1"/>
</dbReference>
<dbReference type="InterPro" id="IPR013655">
    <property type="entry name" value="PAS_fold_3"/>
</dbReference>
<dbReference type="Gene3D" id="3.30.450.20">
    <property type="entry name" value="PAS domain"/>
    <property type="match status" value="2"/>
</dbReference>
<dbReference type="CDD" id="cd01949">
    <property type="entry name" value="GGDEF"/>
    <property type="match status" value="1"/>
</dbReference>
<dbReference type="Gene3D" id="2.10.70.100">
    <property type="match status" value="1"/>
</dbReference>
<keyword evidence="4" id="KW-0472">Membrane</keyword>
<dbReference type="NCBIfam" id="TIGR00229">
    <property type="entry name" value="sensory_box"/>
    <property type="match status" value="2"/>
</dbReference>
<feature type="coiled-coil region" evidence="3">
    <location>
        <begin position="579"/>
        <end position="606"/>
    </location>
</feature>
<dbReference type="InterPro" id="IPR001610">
    <property type="entry name" value="PAC"/>
</dbReference>
<dbReference type="Proteomes" id="UP000228859">
    <property type="component" value="Unassembled WGS sequence"/>
</dbReference>
<feature type="transmembrane region" description="Helical" evidence="4">
    <location>
        <begin position="305"/>
        <end position="326"/>
    </location>
</feature>
<dbReference type="SMART" id="SM00267">
    <property type="entry name" value="GGDEF"/>
    <property type="match status" value="1"/>
</dbReference>
<keyword evidence="4" id="KW-1133">Transmembrane helix</keyword>
<evidence type="ECO:0000313" key="10">
    <source>
        <dbReference type="Proteomes" id="UP000228859"/>
    </source>
</evidence>
<dbReference type="FunFam" id="3.30.70.270:FF:000001">
    <property type="entry name" value="Diguanylate cyclase domain protein"/>
    <property type="match status" value="1"/>
</dbReference>
<dbReference type="InterPro" id="IPR029787">
    <property type="entry name" value="Nucleotide_cyclase"/>
</dbReference>
<evidence type="ECO:0000256" key="4">
    <source>
        <dbReference type="SAM" id="Phobius"/>
    </source>
</evidence>
<feature type="signal peptide" evidence="5">
    <location>
        <begin position="1"/>
        <end position="19"/>
    </location>
</feature>
<reference evidence="9 10" key="1">
    <citation type="journal article" date="2017" name="Front. Microbiol.">
        <title>Comparative Genomic Analysis of the Class Epsilonproteobacteria and Proposed Reclassification to Epsilonbacteraeota (phyl. nov.).</title>
        <authorList>
            <person name="Waite D.W."/>
            <person name="Vanwonterghem I."/>
            <person name="Rinke C."/>
            <person name="Parks D.H."/>
            <person name="Zhang Y."/>
            <person name="Takai K."/>
            <person name="Sievert S.M."/>
            <person name="Simon J."/>
            <person name="Campbell B.J."/>
            <person name="Hanson T.E."/>
            <person name="Woyke T."/>
            <person name="Klotz M.G."/>
            <person name="Hugenholtz P."/>
        </authorList>
    </citation>
    <scope>NUCLEOTIDE SEQUENCE [LARGE SCALE GENOMIC DNA]</scope>
    <source>
        <strain evidence="9">UBA12443</strain>
    </source>
</reference>
<dbReference type="CDD" id="cd00130">
    <property type="entry name" value="PAS"/>
    <property type="match status" value="2"/>
</dbReference>
<comment type="caution">
    <text evidence="9">The sequence shown here is derived from an EMBL/GenBank/DDBJ whole genome shotgun (WGS) entry which is preliminary data.</text>
</comment>
<evidence type="ECO:0000256" key="5">
    <source>
        <dbReference type="SAM" id="SignalP"/>
    </source>
</evidence>
<evidence type="ECO:0000256" key="3">
    <source>
        <dbReference type="SAM" id="Coils"/>
    </source>
</evidence>
<dbReference type="SUPFAM" id="SSF55073">
    <property type="entry name" value="Nucleotide cyclase"/>
    <property type="match status" value="1"/>
</dbReference>
<dbReference type="SUPFAM" id="SSF55785">
    <property type="entry name" value="PYP-like sensor domain (PAS domain)"/>
    <property type="match status" value="2"/>
</dbReference>
<dbReference type="InterPro" id="IPR000700">
    <property type="entry name" value="PAS-assoc_C"/>
</dbReference>
<dbReference type="Pfam" id="PF08447">
    <property type="entry name" value="PAS_3"/>
    <property type="match status" value="1"/>
</dbReference>
<evidence type="ECO:0000259" key="7">
    <source>
        <dbReference type="PROSITE" id="PS50113"/>
    </source>
</evidence>
<dbReference type="GO" id="GO:0043709">
    <property type="term" value="P:cell adhesion involved in single-species biofilm formation"/>
    <property type="evidence" value="ECO:0007669"/>
    <property type="project" value="TreeGrafter"/>
</dbReference>
<dbReference type="PANTHER" id="PTHR45138:SF9">
    <property type="entry name" value="DIGUANYLATE CYCLASE DGCM-RELATED"/>
    <property type="match status" value="1"/>
</dbReference>
<sequence>MKRLIPFLAVFLCFISASAKDEIRFGVFAYMGHEKTRAKYQPLVEYLNEKLDNRVVLEVLTQEEMDEKIAKNQLDLATTNPTHFLVVRHQYALSGAIATLISANEEGKPSSRLGGVIIVRPESQIEHLEDIKGKSILTPSMKHMGGFRAQVYELHQQDIHINKHNNKIIETYNSHQEVVREILMRRAEVGFIRDGILEEMIESGDIKAGDIRIVNEKKVATHPYRVSTQLYPEWPVFALPHAKERDIKLFLAALYSLQPTNEAIKKAGIYGYSLPADYLEVEELARHLRLPPFDQTPEIIFSDVWAHYKAMIIVSLGALLFVLIYYTREQRRKKLFESLLFNIGDGVYGVNHEGKCTWINAQALKMTGFSENEVLNKDQHALFHHHKVTHEVYDESECPIYMTLQDRQTRSGEEYLIRHDGTYFPVSLTVASADDGAIIVFRDITEQKMLQETLQRSESSLKKAQSIAHIGSWELDLQNNHLFWSDEIYRIFEINRLRFEASYDAFLNVIHPDDRESVNRAYEYSLITRQKYTIDHRLLMEDGRIKWVREVGDTEYDSEGNPTVSRGTVQDITEQVLINQELREIKSKLEETNAALSLKNNQLKELAMIDGLTHIANRRFFDEMYAKNYKEAFREKKTLAVIMIDVDHFKPYNDHYGHAQGDECLIAIAQVLKNSLKRPSDIIARYGGEEFIILLKDIDLDGAQQVSESLLKAVEALQMTHEYSSAADVVSVSVGMAFKEVGDAVSKESLLKSADDALYKAKAEGRNRVVSTV</sequence>
<dbReference type="Pfam" id="PF13426">
    <property type="entry name" value="PAS_9"/>
    <property type="match status" value="1"/>
</dbReference>
<dbReference type="InterPro" id="IPR050469">
    <property type="entry name" value="Diguanylate_Cyclase"/>
</dbReference>
<dbReference type="AlphaFoldDB" id="A0A2D3WMD8"/>
<evidence type="ECO:0000259" key="8">
    <source>
        <dbReference type="PROSITE" id="PS50887"/>
    </source>
</evidence>
<dbReference type="GO" id="GO:0005886">
    <property type="term" value="C:plasma membrane"/>
    <property type="evidence" value="ECO:0007669"/>
    <property type="project" value="TreeGrafter"/>
</dbReference>
<dbReference type="RefSeq" id="WP_294894346.1">
    <property type="nucleotide sequence ID" value="NZ_DLUI01000059.1"/>
</dbReference>
<feature type="domain" description="GGDEF" evidence="8">
    <location>
        <begin position="637"/>
        <end position="773"/>
    </location>
</feature>
<name>A0A2D3WMD8_9BACT</name>
<dbReference type="PROSITE" id="PS50112">
    <property type="entry name" value="PAS"/>
    <property type="match status" value="1"/>
</dbReference>
<keyword evidence="3" id="KW-0175">Coiled coil</keyword>
<evidence type="ECO:0000313" key="9">
    <source>
        <dbReference type="EMBL" id="DAB38874.1"/>
    </source>
</evidence>
<dbReference type="EMBL" id="DLUI01000059">
    <property type="protein sequence ID" value="DAB38874.1"/>
    <property type="molecule type" value="Genomic_DNA"/>
</dbReference>
<dbReference type="SMART" id="SM00091">
    <property type="entry name" value="PAS"/>
    <property type="match status" value="2"/>
</dbReference>
<dbReference type="SUPFAM" id="SSF53850">
    <property type="entry name" value="Periplasmic binding protein-like II"/>
    <property type="match status" value="1"/>
</dbReference>
<organism evidence="9 10">
    <name type="scientific">Sulfuricurvum kujiense</name>
    <dbReference type="NCBI Taxonomy" id="148813"/>
    <lineage>
        <taxon>Bacteria</taxon>
        <taxon>Pseudomonadati</taxon>
        <taxon>Campylobacterota</taxon>
        <taxon>Epsilonproteobacteria</taxon>
        <taxon>Campylobacterales</taxon>
        <taxon>Sulfurimonadaceae</taxon>
        <taxon>Sulfuricurvum</taxon>
    </lineage>
</organism>
<dbReference type="GO" id="GO:0052621">
    <property type="term" value="F:diguanylate cyclase activity"/>
    <property type="evidence" value="ECO:0007669"/>
    <property type="project" value="UniProtKB-EC"/>
</dbReference>
<keyword evidence="5" id="KW-0732">Signal</keyword>
<evidence type="ECO:0000256" key="2">
    <source>
        <dbReference type="ARBA" id="ARBA00034247"/>
    </source>
</evidence>
<dbReference type="Pfam" id="PF00990">
    <property type="entry name" value="GGDEF"/>
    <property type="match status" value="1"/>
</dbReference>
<dbReference type="InterPro" id="IPR000014">
    <property type="entry name" value="PAS"/>
</dbReference>
<feature type="domain" description="PAS" evidence="6">
    <location>
        <begin position="332"/>
        <end position="384"/>
    </location>
</feature>
<evidence type="ECO:0000256" key="1">
    <source>
        <dbReference type="ARBA" id="ARBA00012528"/>
    </source>
</evidence>
<dbReference type="InterPro" id="IPR000160">
    <property type="entry name" value="GGDEF_dom"/>
</dbReference>
<dbReference type="EC" id="2.7.7.65" evidence="1"/>
<dbReference type="Pfam" id="PF12974">
    <property type="entry name" value="Phosphonate-bd"/>
    <property type="match status" value="1"/>
</dbReference>
<gene>
    <name evidence="9" type="ORF">CFH83_03940</name>
</gene>
<dbReference type="Gene3D" id="3.40.190.10">
    <property type="entry name" value="Periplasmic binding protein-like II"/>
    <property type="match status" value="2"/>
</dbReference>
<dbReference type="PANTHER" id="PTHR45138">
    <property type="entry name" value="REGULATORY COMPONENTS OF SENSORY TRANSDUCTION SYSTEM"/>
    <property type="match status" value="1"/>
</dbReference>
<feature type="chain" id="PRO_5013918158" description="diguanylate cyclase" evidence="5">
    <location>
        <begin position="20"/>
        <end position="773"/>
    </location>
</feature>
<accession>A0A2D3WMD8</accession>
<evidence type="ECO:0000259" key="6">
    <source>
        <dbReference type="PROSITE" id="PS50112"/>
    </source>
</evidence>